<evidence type="ECO:0000313" key="2">
    <source>
        <dbReference type="Proteomes" id="UP000280292"/>
    </source>
</evidence>
<dbReference type="Proteomes" id="UP000280292">
    <property type="component" value="Unassembled WGS sequence"/>
</dbReference>
<accession>A0A3M2W5B7</accession>
<reference evidence="1 2" key="1">
    <citation type="submission" date="2018-08" db="EMBL/GenBank/DDBJ databases">
        <title>Recombination of ecologically and evolutionarily significant loci maintains genetic cohesion in the Pseudomonas syringae species complex.</title>
        <authorList>
            <person name="Dillon M."/>
            <person name="Thakur S."/>
            <person name="Almeida R.N.D."/>
            <person name="Weir B.S."/>
            <person name="Guttman D.S."/>
        </authorList>
    </citation>
    <scope>NUCLEOTIDE SEQUENCE [LARGE SCALE GENOMIC DNA]</scope>
    <source>
        <strain evidence="1 2">ICMP 3883</strain>
    </source>
</reference>
<gene>
    <name evidence="1" type="ORF">ALQ95_01852</name>
</gene>
<name>A0A3M2W5B7_PSESI</name>
<organism evidence="1 2">
    <name type="scientific">Pseudomonas syringae pv. ribicola</name>
    <dbReference type="NCBI Taxonomy" id="55398"/>
    <lineage>
        <taxon>Bacteria</taxon>
        <taxon>Pseudomonadati</taxon>
        <taxon>Pseudomonadota</taxon>
        <taxon>Gammaproteobacteria</taxon>
        <taxon>Pseudomonadales</taxon>
        <taxon>Pseudomonadaceae</taxon>
        <taxon>Pseudomonas</taxon>
    </lineage>
</organism>
<protein>
    <submittedName>
        <fullName evidence="1">Uncharacterized protein</fullName>
    </submittedName>
</protein>
<dbReference type="EMBL" id="RBNR01000049">
    <property type="protein sequence ID" value="RML46752.1"/>
    <property type="molecule type" value="Genomic_DNA"/>
</dbReference>
<dbReference type="AlphaFoldDB" id="A0A3M2W5B7"/>
<comment type="caution">
    <text evidence="1">The sequence shown here is derived from an EMBL/GenBank/DDBJ whole genome shotgun (WGS) entry which is preliminary data.</text>
</comment>
<evidence type="ECO:0000313" key="1">
    <source>
        <dbReference type="EMBL" id="RML46752.1"/>
    </source>
</evidence>
<sequence length="49" mass="5612">MQIAPLRIEGLRKLKVSVCLISMVADNPGEWILDKCGRRLDHDFKFQGI</sequence>
<proteinExistence type="predicted"/>